<evidence type="ECO:0000256" key="8">
    <source>
        <dbReference type="SAM" id="Phobius"/>
    </source>
</evidence>
<feature type="transmembrane region" description="Helical" evidence="8">
    <location>
        <begin position="154"/>
        <end position="171"/>
    </location>
</feature>
<keyword evidence="3 8" id="KW-1133">Transmembrane helix</keyword>
<dbReference type="InterPro" id="IPR047057">
    <property type="entry name" value="MerR_fam"/>
</dbReference>
<dbReference type="Pfam" id="PF13411">
    <property type="entry name" value="MerR_1"/>
    <property type="match status" value="1"/>
</dbReference>
<dbReference type="EMBL" id="JANFYS010000041">
    <property type="protein sequence ID" value="MCQ4771670.1"/>
    <property type="molecule type" value="Genomic_DNA"/>
</dbReference>
<keyword evidence="2 8" id="KW-0812">Transmembrane</keyword>
<accession>A0AAW5JTD6</accession>
<keyword evidence="6 8" id="KW-0472">Membrane</keyword>
<reference evidence="10" key="1">
    <citation type="submission" date="2022-06" db="EMBL/GenBank/DDBJ databases">
        <title>Isolation of gut microbiota from human fecal samples.</title>
        <authorList>
            <person name="Pamer E.G."/>
            <person name="Barat B."/>
            <person name="Waligurski E."/>
            <person name="Medina S."/>
            <person name="Paddock L."/>
            <person name="Mostad J."/>
        </authorList>
    </citation>
    <scope>NUCLEOTIDE SEQUENCE</scope>
    <source>
        <strain evidence="10">DFI.9.91</strain>
    </source>
</reference>
<dbReference type="InterPro" id="IPR009061">
    <property type="entry name" value="DNA-bd_dom_put_sf"/>
</dbReference>
<keyword evidence="4" id="KW-0805">Transcription regulation</keyword>
<dbReference type="Proteomes" id="UP001204562">
    <property type="component" value="Unassembled WGS sequence"/>
</dbReference>
<keyword evidence="7" id="KW-0804">Transcription</keyword>
<name>A0AAW5JTD6_9FIRM</name>
<sequence>MTVKELEQALGMSRANIRFYEKEGLLSPLRLENGYRDYTPDDLETLRKIKLLRQLQVPVEDIRALQQGGKELTALLAAQEEDLRRRASDLEAARTLCRRMEADQVSYRDLDAVRYLEEMERLERGGARFQSVEADALPTVSHPWRRFFARSLDFGLYRLLLNAVLALGFRFQAGDGLLWTLLMSYLTWAVQFVLEPLLLSTWGYTPGKWVLGLTVRNAEGGKLSFSQAAARLAGVFCRGEGYGIPLYNLYRNYKCYRACDAGEPLPWEEEQAYTIRDLRALRCLGLAAAYGAVMGLGVLVGLYLLVPPVRGPLTVAEFARNYNDVYGRYFGEASYQLDVSGTWQENGAENAIVLDWTGGGSPPAFDYTLSDGVLTAVSFQERAPELPLGSGSRPAATVLSLLCARSEVGLFNWRRAAMEALEQMGPAHEDYSFTCYGLTVTNQADYTGYETVGNYLWPVEGETQTFRQTFSVTLAE</sequence>
<protein>
    <submittedName>
        <fullName evidence="10">MerR family transcriptional regulator</fullName>
    </submittedName>
</protein>
<dbReference type="PANTHER" id="PTHR30204:SF94">
    <property type="entry name" value="HEAVY METAL-DEPENDENT TRANSCRIPTIONAL REGULATOR HI_0293-RELATED"/>
    <property type="match status" value="1"/>
</dbReference>
<comment type="subcellular location">
    <subcellularLocation>
        <location evidence="1">Membrane</location>
        <topology evidence="1">Multi-pass membrane protein</topology>
    </subcellularLocation>
</comment>
<dbReference type="SUPFAM" id="SSF46955">
    <property type="entry name" value="Putative DNA-binding domain"/>
    <property type="match status" value="1"/>
</dbReference>
<organism evidence="10 11">
    <name type="scientific">Intestinimonas massiliensis</name>
    <name type="common">ex Afouda et al. 2020</name>
    <dbReference type="NCBI Taxonomy" id="1673721"/>
    <lineage>
        <taxon>Bacteria</taxon>
        <taxon>Bacillati</taxon>
        <taxon>Bacillota</taxon>
        <taxon>Clostridia</taxon>
        <taxon>Eubacteriales</taxon>
        <taxon>Intestinimonas</taxon>
    </lineage>
</organism>
<dbReference type="CDD" id="cd00592">
    <property type="entry name" value="HTH_MerR-like"/>
    <property type="match status" value="1"/>
</dbReference>
<comment type="caution">
    <text evidence="10">The sequence shown here is derived from an EMBL/GenBank/DDBJ whole genome shotgun (WGS) entry which is preliminary data.</text>
</comment>
<dbReference type="SMART" id="SM00422">
    <property type="entry name" value="HTH_MERR"/>
    <property type="match status" value="1"/>
</dbReference>
<dbReference type="PROSITE" id="PS50937">
    <property type="entry name" value="HTH_MERR_2"/>
    <property type="match status" value="1"/>
</dbReference>
<evidence type="ECO:0000256" key="7">
    <source>
        <dbReference type="ARBA" id="ARBA00023163"/>
    </source>
</evidence>
<dbReference type="InterPro" id="IPR000551">
    <property type="entry name" value="MerR-type_HTH_dom"/>
</dbReference>
<evidence type="ECO:0000313" key="11">
    <source>
        <dbReference type="Proteomes" id="UP001204562"/>
    </source>
</evidence>
<dbReference type="GO" id="GO:0003700">
    <property type="term" value="F:DNA-binding transcription factor activity"/>
    <property type="evidence" value="ECO:0007669"/>
    <property type="project" value="InterPro"/>
</dbReference>
<feature type="transmembrane region" description="Helical" evidence="8">
    <location>
        <begin position="177"/>
        <end position="199"/>
    </location>
</feature>
<evidence type="ECO:0000256" key="2">
    <source>
        <dbReference type="ARBA" id="ARBA00022692"/>
    </source>
</evidence>
<dbReference type="InterPro" id="IPR010432">
    <property type="entry name" value="RDD"/>
</dbReference>
<evidence type="ECO:0000259" key="9">
    <source>
        <dbReference type="PROSITE" id="PS50937"/>
    </source>
</evidence>
<dbReference type="Gene3D" id="1.10.1660.10">
    <property type="match status" value="1"/>
</dbReference>
<dbReference type="GO" id="GO:0016020">
    <property type="term" value="C:membrane"/>
    <property type="evidence" value="ECO:0007669"/>
    <property type="project" value="UniProtKB-SubCell"/>
</dbReference>
<gene>
    <name evidence="10" type="ORF">NE579_14585</name>
</gene>
<evidence type="ECO:0000313" key="10">
    <source>
        <dbReference type="EMBL" id="MCQ4771670.1"/>
    </source>
</evidence>
<dbReference type="Pfam" id="PF06271">
    <property type="entry name" value="RDD"/>
    <property type="match status" value="1"/>
</dbReference>
<evidence type="ECO:0000256" key="5">
    <source>
        <dbReference type="ARBA" id="ARBA00023125"/>
    </source>
</evidence>
<feature type="domain" description="HTH merR-type" evidence="9">
    <location>
        <begin position="1"/>
        <end position="68"/>
    </location>
</feature>
<dbReference type="GO" id="GO:0003677">
    <property type="term" value="F:DNA binding"/>
    <property type="evidence" value="ECO:0007669"/>
    <property type="project" value="UniProtKB-KW"/>
</dbReference>
<evidence type="ECO:0000256" key="3">
    <source>
        <dbReference type="ARBA" id="ARBA00022989"/>
    </source>
</evidence>
<keyword evidence="5" id="KW-0238">DNA-binding</keyword>
<proteinExistence type="predicted"/>
<dbReference type="AlphaFoldDB" id="A0AAW5JTD6"/>
<dbReference type="PANTHER" id="PTHR30204">
    <property type="entry name" value="REDOX-CYCLING DRUG-SENSING TRANSCRIPTIONAL ACTIVATOR SOXR"/>
    <property type="match status" value="1"/>
</dbReference>
<evidence type="ECO:0000256" key="6">
    <source>
        <dbReference type="ARBA" id="ARBA00023136"/>
    </source>
</evidence>
<evidence type="ECO:0000256" key="1">
    <source>
        <dbReference type="ARBA" id="ARBA00004141"/>
    </source>
</evidence>
<evidence type="ECO:0000256" key="4">
    <source>
        <dbReference type="ARBA" id="ARBA00023015"/>
    </source>
</evidence>
<dbReference type="RefSeq" id="WP_256304776.1">
    <property type="nucleotide sequence ID" value="NZ_JANFYS010000041.1"/>
</dbReference>
<feature type="transmembrane region" description="Helical" evidence="8">
    <location>
        <begin position="283"/>
        <end position="306"/>
    </location>
</feature>